<proteinExistence type="predicted"/>
<gene>
    <name evidence="1" type="ORF">N136_00224</name>
</gene>
<dbReference type="HOGENOM" id="CLU_125054_2_2_11"/>
<dbReference type="InterPro" id="IPR052565">
    <property type="entry name" value="Glutaredoxin-like_YDR286C"/>
</dbReference>
<dbReference type="Proteomes" id="UP000016605">
    <property type="component" value="Unassembled WGS sequence"/>
</dbReference>
<dbReference type="InterPro" id="IPR036249">
    <property type="entry name" value="Thioredoxin-like_sf"/>
</dbReference>
<evidence type="ECO:0000313" key="1">
    <source>
        <dbReference type="EMBL" id="ERK73408.1"/>
    </source>
</evidence>
<dbReference type="Gene3D" id="3.40.30.10">
    <property type="entry name" value="Glutaredoxin"/>
    <property type="match status" value="1"/>
</dbReference>
<organism evidence="1 2">
    <name type="scientific">Leifsonia aquatica ATCC 14665</name>
    <dbReference type="NCBI Taxonomy" id="1358026"/>
    <lineage>
        <taxon>Bacteria</taxon>
        <taxon>Bacillati</taxon>
        <taxon>Actinomycetota</taxon>
        <taxon>Actinomycetes</taxon>
        <taxon>Micrococcales</taxon>
        <taxon>Microbacteriaceae</taxon>
        <taxon>Leifsonia</taxon>
    </lineage>
</organism>
<dbReference type="PANTHER" id="PTHR33558:SF1">
    <property type="entry name" value="GLUTAREDOXIN-LIKE PROTEIN C5ORF63 HOMOLOG"/>
    <property type="match status" value="1"/>
</dbReference>
<dbReference type="AlphaFoldDB" id="U2T7G2"/>
<sequence>MLGRARLDAVSAVSLTLIGKPGCHLCDDAREVIRTVVDGLPDGSPSVEVEELSILDDPALHEKYVEEIPVVLVGGRMHTYWRVDPARLRTAILEDR</sequence>
<accession>U2T7G2</accession>
<dbReference type="PANTHER" id="PTHR33558">
    <property type="entry name" value="GLUTAREDOXIN-LIKE PROTEIN C5ORF63 HOMOLOG"/>
    <property type="match status" value="1"/>
</dbReference>
<dbReference type="PATRIC" id="fig|1358026.3.peg.197"/>
<dbReference type="SUPFAM" id="SSF52833">
    <property type="entry name" value="Thioredoxin-like"/>
    <property type="match status" value="1"/>
</dbReference>
<comment type="caution">
    <text evidence="1">The sequence shown here is derived from an EMBL/GenBank/DDBJ whole genome shotgun (WGS) entry which is preliminary data.</text>
</comment>
<dbReference type="Pfam" id="PF05768">
    <property type="entry name" value="Glrx-like"/>
    <property type="match status" value="1"/>
</dbReference>
<protein>
    <submittedName>
        <fullName evidence="1">Glutaredoxin-like protein</fullName>
    </submittedName>
</protein>
<evidence type="ECO:0000313" key="2">
    <source>
        <dbReference type="Proteomes" id="UP000016605"/>
    </source>
</evidence>
<reference evidence="1 2" key="1">
    <citation type="submission" date="2013-08" db="EMBL/GenBank/DDBJ databases">
        <authorList>
            <person name="Weinstock G."/>
            <person name="Sodergren E."/>
            <person name="Wylie T."/>
            <person name="Fulton L."/>
            <person name="Fulton R."/>
            <person name="Fronick C."/>
            <person name="O'Laughlin M."/>
            <person name="Godfrey J."/>
            <person name="Miner T."/>
            <person name="Herter B."/>
            <person name="Appelbaum E."/>
            <person name="Cordes M."/>
            <person name="Lek S."/>
            <person name="Wollam A."/>
            <person name="Pepin K.H."/>
            <person name="Palsikar V.B."/>
            <person name="Mitreva M."/>
            <person name="Wilson R.K."/>
        </authorList>
    </citation>
    <scope>NUCLEOTIDE SEQUENCE [LARGE SCALE GENOMIC DNA]</scope>
    <source>
        <strain evidence="1 2">ATCC 14665</strain>
    </source>
</reference>
<name>U2T7G2_LEIAQ</name>
<dbReference type="InterPro" id="IPR008554">
    <property type="entry name" value="Glutaredoxin-like"/>
</dbReference>
<dbReference type="EMBL" id="AWVQ01000019">
    <property type="protein sequence ID" value="ERK73408.1"/>
    <property type="molecule type" value="Genomic_DNA"/>
</dbReference>